<feature type="domain" description="AAA+ ATPase" evidence="2">
    <location>
        <begin position="255"/>
        <end position="372"/>
    </location>
</feature>
<dbReference type="InterPro" id="IPR027417">
    <property type="entry name" value="P-loop_NTPase"/>
</dbReference>
<organism evidence="3 4">
    <name type="scientific">Thermovenabulum gondwanense</name>
    <dbReference type="NCBI Taxonomy" id="520767"/>
    <lineage>
        <taxon>Bacteria</taxon>
        <taxon>Bacillati</taxon>
        <taxon>Bacillota</taxon>
        <taxon>Clostridia</taxon>
        <taxon>Thermosediminibacterales</taxon>
        <taxon>Thermosediminibacteraceae</taxon>
        <taxon>Thermovenabulum</taxon>
    </lineage>
</organism>
<keyword evidence="4" id="KW-1185">Reference proteome</keyword>
<feature type="coiled-coil region" evidence="1">
    <location>
        <begin position="358"/>
        <end position="385"/>
    </location>
</feature>
<sequence length="454" mass="53697">MAPIDNEGKEVYDMLLAIERLVVYRNISNDPVIKIFCQILKMLLNDDNLLEAFEKYHEFIGRLVEEREKNNTYFSGNIWQEYLLELILGDDNCFSQQCELFEYESINYHLKAMVSHDLHYLKKAYEFDINIIKDLLMKKLQLGYILSFPDYKYMGLKNEYPYPEYYYIEKEDIKEKLHNSDDWDKNIRDLAHFYKKVGCGNFGRYWAFKWIQTDEGGRLEGIADPDPVKLHEIIGYEEQKREIYRNTKQFVKGFKANNVLLYGDRGTGKSSTVKALIHEFGKDGLRIVEVLKDQFKYLPEIISLLKNRPQRFIIFIDDLSFEEFETDYKYLKSILEGSLESTPGNVVIYATSNRRHLIREFFNDRREEEKRANETLEEKLSLSDRFGITVLFNAPNQEDYLKIVEGIAKNRGLSIDSAVLRKMAIQWELWNNQRSGRTAKQFIDDLMGRMGIKN</sequence>
<dbReference type="Proteomes" id="UP000075737">
    <property type="component" value="Unassembled WGS sequence"/>
</dbReference>
<dbReference type="AlphaFoldDB" id="A0A162M9Q2"/>
<gene>
    <name evidence="3" type="ORF">ATZ99_20460</name>
</gene>
<protein>
    <recommendedName>
        <fullName evidence="2">AAA+ ATPase domain-containing protein</fullName>
    </recommendedName>
</protein>
<comment type="caution">
    <text evidence="3">The sequence shown here is derived from an EMBL/GenBank/DDBJ whole genome shotgun (WGS) entry which is preliminary data.</text>
</comment>
<dbReference type="PATRIC" id="fig|520767.4.peg.2167"/>
<dbReference type="Pfam" id="PF05673">
    <property type="entry name" value="DUF815"/>
    <property type="match status" value="1"/>
</dbReference>
<dbReference type="STRING" id="520767.ATZ99_20460"/>
<dbReference type="PANTHER" id="PTHR42935">
    <property type="entry name" value="SLR0930 PROTEIN"/>
    <property type="match status" value="1"/>
</dbReference>
<dbReference type="InterPro" id="IPR008533">
    <property type="entry name" value="DUF815"/>
</dbReference>
<dbReference type="CDD" id="cd00009">
    <property type="entry name" value="AAA"/>
    <property type="match status" value="1"/>
</dbReference>
<dbReference type="RefSeq" id="WP_245641375.1">
    <property type="nucleotide sequence ID" value="NZ_LOHZ01000042.1"/>
</dbReference>
<proteinExistence type="predicted"/>
<dbReference type="SUPFAM" id="SSF52540">
    <property type="entry name" value="P-loop containing nucleoside triphosphate hydrolases"/>
    <property type="match status" value="1"/>
</dbReference>
<reference evidence="3 4" key="1">
    <citation type="submission" date="2015-12" db="EMBL/GenBank/DDBJ databases">
        <title>Draft genome of Thermovenabulum gondwanense isolated from a red thermophilic microbial mat colonisisng an outflow channel of a bore well.</title>
        <authorList>
            <person name="Patel B.K."/>
        </authorList>
    </citation>
    <scope>NUCLEOTIDE SEQUENCE [LARGE SCALE GENOMIC DNA]</scope>
    <source>
        <strain evidence="3 4">R270</strain>
    </source>
</reference>
<evidence type="ECO:0000256" key="1">
    <source>
        <dbReference type="SAM" id="Coils"/>
    </source>
</evidence>
<keyword evidence="1" id="KW-0175">Coiled coil</keyword>
<dbReference type="EMBL" id="LOHZ01000042">
    <property type="protein sequence ID" value="KYO64610.1"/>
    <property type="molecule type" value="Genomic_DNA"/>
</dbReference>
<accession>A0A162M9Q2</accession>
<evidence type="ECO:0000313" key="3">
    <source>
        <dbReference type="EMBL" id="KYO64610.1"/>
    </source>
</evidence>
<dbReference type="InterPro" id="IPR003593">
    <property type="entry name" value="AAA+_ATPase"/>
</dbReference>
<evidence type="ECO:0000259" key="2">
    <source>
        <dbReference type="SMART" id="SM00382"/>
    </source>
</evidence>
<name>A0A162M9Q2_9FIRM</name>
<evidence type="ECO:0000313" key="4">
    <source>
        <dbReference type="Proteomes" id="UP000075737"/>
    </source>
</evidence>
<dbReference type="PANTHER" id="PTHR42935:SF1">
    <property type="entry name" value="SLR0930 PROTEIN"/>
    <property type="match status" value="1"/>
</dbReference>
<dbReference type="Gene3D" id="3.40.50.300">
    <property type="entry name" value="P-loop containing nucleotide triphosphate hydrolases"/>
    <property type="match status" value="1"/>
</dbReference>
<dbReference type="SMART" id="SM00382">
    <property type="entry name" value="AAA"/>
    <property type="match status" value="1"/>
</dbReference>